<dbReference type="Gene3D" id="3.30.70.2450">
    <property type="match status" value="1"/>
</dbReference>
<protein>
    <submittedName>
        <fullName evidence="5">FAD-dependent oxidoreductase</fullName>
    </submittedName>
</protein>
<sequence>MEVDADVLVVGGGPVGLMLACELALAEVRVCVLEQRAARTEQSRALTLHPRSLEILDQRGIVDRFLRRGAPIPVGHFALLEPRLDFSGLDTRHPYTLFLPQAQTEELLEERARELGVEIRRGHVVIEVAESEGGVALWIQGPEGRLRGRARYVVGCDGAASVVRRAIGVGFPGSEATLTAFLGDVEIAEGSDRPASRTGPHGAVLAAPLGEGVYRFVVFDPLRMHATKSEPVTLDELRSSLQRILGTDFGMRRARWLSRFGNATRLAERYRVGRVFLAGDAAHIHFPAGGQGLNVGLQDAMNLGWKLAAAVKGWAPPHLLDSYHDERHPVGRALLRNTEAQTRLIDVSGPGLSLRGVMSELLGIDAVNRYLAGQISALDVVYPPAEGAAAHALCGRRAPDRALEAARGATRLYELLHAGRYVLLDLAGDARIEAAAGALRDRVELVRATVTEPQCELAGVDALLVRPDGHVAWASDAAMRAARADDLTEALARWCGRA</sequence>
<reference evidence="5 6" key="1">
    <citation type="submission" date="2015-09" db="EMBL/GenBank/DDBJ databases">
        <title>Sorangium comparison.</title>
        <authorList>
            <person name="Zaburannyi N."/>
            <person name="Bunk B."/>
            <person name="Overmann J."/>
            <person name="Mueller R."/>
        </authorList>
    </citation>
    <scope>NUCLEOTIDE SEQUENCE [LARGE SCALE GENOMIC DNA]</scope>
    <source>
        <strain evidence="5 6">So ce26</strain>
    </source>
</reference>
<evidence type="ECO:0000313" key="6">
    <source>
        <dbReference type="Proteomes" id="UP000238348"/>
    </source>
</evidence>
<dbReference type="Proteomes" id="UP000238348">
    <property type="component" value="Chromosome"/>
</dbReference>
<dbReference type="InterPro" id="IPR036188">
    <property type="entry name" value="FAD/NAD-bd_sf"/>
</dbReference>
<dbReference type="InterPro" id="IPR002938">
    <property type="entry name" value="FAD-bd"/>
</dbReference>
<evidence type="ECO:0000256" key="3">
    <source>
        <dbReference type="ARBA" id="ARBA00022827"/>
    </source>
</evidence>
<evidence type="ECO:0000313" key="5">
    <source>
        <dbReference type="EMBL" id="AUX44674.1"/>
    </source>
</evidence>
<dbReference type="Pfam" id="PF01494">
    <property type="entry name" value="FAD_binding_3"/>
    <property type="match status" value="1"/>
</dbReference>
<dbReference type="Gene3D" id="3.40.30.120">
    <property type="match status" value="1"/>
</dbReference>
<dbReference type="GO" id="GO:0071949">
    <property type="term" value="F:FAD binding"/>
    <property type="evidence" value="ECO:0007669"/>
    <property type="project" value="InterPro"/>
</dbReference>
<dbReference type="AlphaFoldDB" id="A0A2L0EZE1"/>
<evidence type="ECO:0000259" key="4">
    <source>
        <dbReference type="Pfam" id="PF01494"/>
    </source>
</evidence>
<evidence type="ECO:0000256" key="1">
    <source>
        <dbReference type="ARBA" id="ARBA00001974"/>
    </source>
</evidence>
<evidence type="ECO:0000256" key="2">
    <source>
        <dbReference type="ARBA" id="ARBA00022630"/>
    </source>
</evidence>
<dbReference type="EMBL" id="CP012673">
    <property type="protein sequence ID" value="AUX44674.1"/>
    <property type="molecule type" value="Genomic_DNA"/>
</dbReference>
<dbReference type="PANTHER" id="PTHR43004">
    <property type="entry name" value="TRK SYSTEM POTASSIUM UPTAKE PROTEIN"/>
    <property type="match status" value="1"/>
</dbReference>
<feature type="domain" description="FAD-binding" evidence="4">
    <location>
        <begin position="4"/>
        <end position="338"/>
    </location>
</feature>
<keyword evidence="3" id="KW-0274">FAD</keyword>
<dbReference type="Pfam" id="PF21274">
    <property type="entry name" value="Rng_hyd_C"/>
    <property type="match status" value="1"/>
</dbReference>
<keyword evidence="2" id="KW-0285">Flavoprotein</keyword>
<organism evidence="5 6">
    <name type="scientific">Sorangium cellulosum</name>
    <name type="common">Polyangium cellulosum</name>
    <dbReference type="NCBI Taxonomy" id="56"/>
    <lineage>
        <taxon>Bacteria</taxon>
        <taxon>Pseudomonadati</taxon>
        <taxon>Myxococcota</taxon>
        <taxon>Polyangia</taxon>
        <taxon>Polyangiales</taxon>
        <taxon>Polyangiaceae</taxon>
        <taxon>Sorangium</taxon>
    </lineage>
</organism>
<proteinExistence type="predicted"/>
<dbReference type="GO" id="GO:0016709">
    <property type="term" value="F:oxidoreductase activity, acting on paired donors, with incorporation or reduction of molecular oxygen, NAD(P)H as one donor, and incorporation of one atom of oxygen"/>
    <property type="evidence" value="ECO:0007669"/>
    <property type="project" value="UniProtKB-ARBA"/>
</dbReference>
<dbReference type="NCBIfam" id="NF006092">
    <property type="entry name" value="PRK08244.1"/>
    <property type="match status" value="1"/>
</dbReference>
<accession>A0A2L0EZE1</accession>
<name>A0A2L0EZE1_SORCE</name>
<dbReference type="InterPro" id="IPR050641">
    <property type="entry name" value="RIFMO-like"/>
</dbReference>
<gene>
    <name evidence="5" type="ORF">SOCE26_061410</name>
</gene>
<dbReference type="Gene3D" id="3.50.50.60">
    <property type="entry name" value="FAD/NAD(P)-binding domain"/>
    <property type="match status" value="1"/>
</dbReference>
<dbReference type="SUPFAM" id="SSF51905">
    <property type="entry name" value="FAD/NAD(P)-binding domain"/>
    <property type="match status" value="1"/>
</dbReference>
<comment type="cofactor">
    <cofactor evidence="1">
        <name>FAD</name>
        <dbReference type="ChEBI" id="CHEBI:57692"/>
    </cofactor>
</comment>
<dbReference type="PRINTS" id="PR00420">
    <property type="entry name" value="RNGMNOXGNASE"/>
</dbReference>
<dbReference type="PANTHER" id="PTHR43004:SF19">
    <property type="entry name" value="BINDING MONOOXYGENASE, PUTATIVE (JCVI)-RELATED"/>
    <property type="match status" value="1"/>
</dbReference>